<evidence type="ECO:0000256" key="2">
    <source>
        <dbReference type="SAM" id="Phobius"/>
    </source>
</evidence>
<evidence type="ECO:0000313" key="3">
    <source>
        <dbReference type="EMBL" id="KAG9232085.1"/>
    </source>
</evidence>
<evidence type="ECO:0000256" key="1">
    <source>
        <dbReference type="SAM" id="MobiDB-lite"/>
    </source>
</evidence>
<feature type="compositionally biased region" description="Acidic residues" evidence="1">
    <location>
        <begin position="341"/>
        <end position="355"/>
    </location>
</feature>
<feature type="compositionally biased region" description="Basic residues" evidence="1">
    <location>
        <begin position="110"/>
        <end position="121"/>
    </location>
</feature>
<feature type="region of interest" description="Disordered" evidence="1">
    <location>
        <begin position="191"/>
        <end position="296"/>
    </location>
</feature>
<accession>A0A9P7YFF4</accession>
<feature type="compositionally biased region" description="Basic and acidic residues" evidence="1">
    <location>
        <begin position="213"/>
        <end position="259"/>
    </location>
</feature>
<feature type="compositionally biased region" description="Polar residues" evidence="1">
    <location>
        <begin position="278"/>
        <end position="294"/>
    </location>
</feature>
<feature type="region of interest" description="Disordered" evidence="1">
    <location>
        <begin position="308"/>
        <end position="436"/>
    </location>
</feature>
<feature type="compositionally biased region" description="Polar residues" evidence="1">
    <location>
        <begin position="323"/>
        <end position="340"/>
    </location>
</feature>
<name>A0A9P7YFF4_9HELO</name>
<comment type="caution">
    <text evidence="3">The sequence shown here is derived from an EMBL/GenBank/DDBJ whole genome shotgun (WGS) entry which is preliminary data.</text>
</comment>
<dbReference type="EMBL" id="MU251566">
    <property type="protein sequence ID" value="KAG9232085.1"/>
    <property type="molecule type" value="Genomic_DNA"/>
</dbReference>
<dbReference type="AlphaFoldDB" id="A0A9P7YFF4"/>
<keyword evidence="2" id="KW-0472">Membrane</keyword>
<feature type="compositionally biased region" description="Basic and acidic residues" evidence="1">
    <location>
        <begin position="367"/>
        <end position="384"/>
    </location>
</feature>
<dbReference type="Proteomes" id="UP000824998">
    <property type="component" value="Unassembled WGS sequence"/>
</dbReference>
<dbReference type="OrthoDB" id="4207724at2759"/>
<sequence>MAIMSTLGGWVAVIAVGGGFYYYHRRPAQRPTAKPHTVTPAEKQEGKAKKTSGKSNEKVQKKTPHAPKSDEKQATPPAAIMNEGEDEVDNQEFARQIASIKAGHNPAANKSKRTAKQKSVKQSKAQEKAAVELSSDNATAPSSANGGDADDDQSSVNSPELNATKVAAPVTDNSGVLDMLEKSAARPSVLKITESVNPTQPKKAKAPATFEAVETKKQRQNRKKAEAAKEARLEEEKERKVLMEKQRRTAREAEGRAAKDGSAFMASKVPEESVWVAPTTSTPSKGSNGVNGTKSADVPVKLLDTFQPAEKKVQAKPADAVYSESQLKGSDWQKQYSSLPSEEEQERIAIEESDEWQTVKSKTKEKRKLEEKVVKENVAPKEKPSSVPEQSDFANPPVITPTGDGQKWETSTAHKAADGSVVERQQEYQDDEWEVA</sequence>
<gene>
    <name evidence="3" type="ORF">BJ875DRAFT_381526</name>
</gene>
<feature type="region of interest" description="Disordered" evidence="1">
    <location>
        <begin position="29"/>
        <end position="175"/>
    </location>
</feature>
<protein>
    <submittedName>
        <fullName evidence="3">Uncharacterized protein</fullName>
    </submittedName>
</protein>
<keyword evidence="4" id="KW-1185">Reference proteome</keyword>
<reference evidence="3" key="1">
    <citation type="journal article" date="2021" name="IMA Fungus">
        <title>Genomic characterization of three marine fungi, including Emericellopsis atlantica sp. nov. with signatures of a generalist lifestyle and marine biomass degradation.</title>
        <authorList>
            <person name="Hagestad O.C."/>
            <person name="Hou L."/>
            <person name="Andersen J.H."/>
            <person name="Hansen E.H."/>
            <person name="Altermark B."/>
            <person name="Li C."/>
            <person name="Kuhnert E."/>
            <person name="Cox R.J."/>
            <person name="Crous P.W."/>
            <person name="Spatafora J.W."/>
            <person name="Lail K."/>
            <person name="Amirebrahimi M."/>
            <person name="Lipzen A."/>
            <person name="Pangilinan J."/>
            <person name="Andreopoulos W."/>
            <person name="Hayes R.D."/>
            <person name="Ng V."/>
            <person name="Grigoriev I.V."/>
            <person name="Jackson S.A."/>
            <person name="Sutton T.D.S."/>
            <person name="Dobson A.D.W."/>
            <person name="Rama T."/>
        </authorList>
    </citation>
    <scope>NUCLEOTIDE SEQUENCE</scope>
    <source>
        <strain evidence="3">TRa018bII</strain>
    </source>
</reference>
<feature type="transmembrane region" description="Helical" evidence="2">
    <location>
        <begin position="7"/>
        <end position="24"/>
    </location>
</feature>
<evidence type="ECO:0000313" key="4">
    <source>
        <dbReference type="Proteomes" id="UP000824998"/>
    </source>
</evidence>
<organism evidence="3 4">
    <name type="scientific">Amylocarpus encephaloides</name>
    <dbReference type="NCBI Taxonomy" id="45428"/>
    <lineage>
        <taxon>Eukaryota</taxon>
        <taxon>Fungi</taxon>
        <taxon>Dikarya</taxon>
        <taxon>Ascomycota</taxon>
        <taxon>Pezizomycotina</taxon>
        <taxon>Leotiomycetes</taxon>
        <taxon>Helotiales</taxon>
        <taxon>Helotiales incertae sedis</taxon>
        <taxon>Amylocarpus</taxon>
    </lineage>
</organism>
<keyword evidence="2" id="KW-0812">Transmembrane</keyword>
<feature type="compositionally biased region" description="Polar residues" evidence="1">
    <location>
        <begin position="134"/>
        <end position="145"/>
    </location>
</feature>
<proteinExistence type="predicted"/>
<keyword evidence="2" id="KW-1133">Transmembrane helix</keyword>